<dbReference type="PANTHER" id="PTHR10947">
    <property type="entry name" value="PHENYLALANYL-TRNA SYNTHETASE BETA CHAIN AND LEUCINE-RICH REPEAT-CONTAINING PROTEIN 47"/>
    <property type="match status" value="1"/>
</dbReference>
<dbReference type="GO" id="GO:0005524">
    <property type="term" value="F:ATP binding"/>
    <property type="evidence" value="ECO:0007669"/>
    <property type="project" value="UniProtKB-UniRule"/>
</dbReference>
<evidence type="ECO:0000256" key="4">
    <source>
        <dbReference type="ARBA" id="ARBA00022490"/>
    </source>
</evidence>
<reference evidence="20 21" key="1">
    <citation type="journal article" date="2017" name="BMC Genomics">
        <title>Comparative genomic and phylogenomic analyses of the Bifidobacteriaceae family.</title>
        <authorList>
            <person name="Lugli G.A."/>
            <person name="Milani C."/>
            <person name="Turroni F."/>
            <person name="Duranti S."/>
            <person name="Mancabelli L."/>
            <person name="Mangifesta M."/>
            <person name="Ferrario C."/>
            <person name="Modesto M."/>
            <person name="Mattarelli P."/>
            <person name="Jiri K."/>
            <person name="van Sinderen D."/>
            <person name="Ventura M."/>
        </authorList>
    </citation>
    <scope>NUCLEOTIDE SEQUENCE [LARGE SCALE GENOMIC DNA]</scope>
    <source>
        <strain evidence="20 21">LMG 28769</strain>
    </source>
</reference>
<proteinExistence type="inferred from homology"/>
<dbReference type="InterPro" id="IPR020825">
    <property type="entry name" value="Phe-tRNA_synthase-like_B3/B4"/>
</dbReference>
<evidence type="ECO:0000256" key="12">
    <source>
        <dbReference type="ARBA" id="ARBA00022917"/>
    </source>
</evidence>
<dbReference type="SUPFAM" id="SSF50249">
    <property type="entry name" value="Nucleic acid-binding proteins"/>
    <property type="match status" value="1"/>
</dbReference>
<feature type="binding site" evidence="15">
    <location>
        <position position="502"/>
    </location>
    <ligand>
        <name>Mg(2+)</name>
        <dbReference type="ChEBI" id="CHEBI:18420"/>
        <note>shared with alpha subunit</note>
    </ligand>
</feature>
<name>A0A261G2N1_9BIFI</name>
<keyword evidence="10 15" id="KW-0460">Magnesium</keyword>
<dbReference type="RefSeq" id="WP_094694601.1">
    <property type="nucleotide sequence ID" value="NZ_JBDNSG010000011.1"/>
</dbReference>
<evidence type="ECO:0000256" key="1">
    <source>
        <dbReference type="ARBA" id="ARBA00004496"/>
    </source>
</evidence>
<feature type="domain" description="TRNA-binding" evidence="17">
    <location>
        <begin position="41"/>
        <end position="162"/>
    </location>
</feature>
<dbReference type="PANTHER" id="PTHR10947:SF0">
    <property type="entry name" value="PHENYLALANINE--TRNA LIGASE BETA SUBUNIT"/>
    <property type="match status" value="1"/>
</dbReference>
<dbReference type="SUPFAM" id="SSF46955">
    <property type="entry name" value="Putative DNA-binding domain"/>
    <property type="match status" value="1"/>
</dbReference>
<keyword evidence="13 15" id="KW-0030">Aminoacyl-tRNA synthetase</keyword>
<dbReference type="Proteomes" id="UP000216451">
    <property type="component" value="Unassembled WGS sequence"/>
</dbReference>
<dbReference type="OrthoDB" id="9805455at2"/>
<dbReference type="Gene3D" id="3.30.930.10">
    <property type="entry name" value="Bira Bifunctional Protein, Domain 2"/>
    <property type="match status" value="1"/>
</dbReference>
<evidence type="ECO:0000256" key="8">
    <source>
        <dbReference type="ARBA" id="ARBA00022741"/>
    </source>
</evidence>
<dbReference type="EMBL" id="MWXA01000008">
    <property type="protein sequence ID" value="OZG65433.1"/>
    <property type="molecule type" value="Genomic_DNA"/>
</dbReference>
<dbReference type="GO" id="GO:0000287">
    <property type="term" value="F:magnesium ion binding"/>
    <property type="evidence" value="ECO:0007669"/>
    <property type="project" value="UniProtKB-UniRule"/>
</dbReference>
<sequence>MPMVDIDWLAEHVKLPADLSYEQLAKDLVRVGLEEEMIHTTTIVGPIVVGYVVSAEPEEQKNGKTINWCKVDVGDEYNDRDEDGQPQPRGIVCGAPNMAAGEKVVVTLPGAVLPGDFKIEPRKTYGHISDGMCASERELGLSEEHNGILLLRDYGFTKEQYDALKPGDDVMHLLHLDNPILEINITPDRGYAFSYRGVAREYHNSTGAKFTDPVLELNRELPKPDPAMSDGPKEHRSEVSIEIEDSNPIHDVVGCDRYYARIIRGYDASQSHTPHVIRRRLVRAGMRSLSLPVDVTNYVMMDLGQPLHAYDLDKISMPIVVRRAIQGESLVTLDGKRRELNPEDLLITDSPEGNRASRILGLAGVMGGQYGEVTEDTKNILIESAHFDPITIARSARRHKLPSEASRRFERGVDTMLQPAAAQMAVDMLVHYGQGEASSAFTDVDSTKAPKPIHFKAREVARLAGLTCDLNEISSRLQDIGCRLGGGGNGEFLVAPPTWRPDLTEACDLVEEIARLVGYDKIPVKVPSAPVLGKSGLTPQQLRRRWVADTLAEYGLVETLSYPFVGEEDFKAFSVDAQKIEPVSVELQNPLAGDRPYLRRELLMTLALTAQRNIRRGMHNVSVYELGSVFLWDPKAPAIPALPGGVRPSDDQLKALDAGLPQQPLHVAGILTGDAEHSGWLGENRSVDWTDAVEIVHRISDRIGAHLTLHQPQPADVESSWHPGRMAQVVLPDGSVVGTVGEFHPHVNEALDFPEHTAAFELNLTDLLDAVDSKPVQAKPISTFPPVRQDLAFTVPKTVTADQLTDCIRKSAGSDLESIELFDVYTGDQVEEHEKSLAFSVTFRSAEKTLTSQDSEQIRKHIVDAAKDLGAVLRA</sequence>
<dbReference type="PROSITE" id="PS51447">
    <property type="entry name" value="FDX_ACB"/>
    <property type="match status" value="1"/>
</dbReference>
<dbReference type="AlphaFoldDB" id="A0A261G2N1"/>
<evidence type="ECO:0000256" key="11">
    <source>
        <dbReference type="ARBA" id="ARBA00022884"/>
    </source>
</evidence>
<keyword evidence="9 15" id="KW-0067">ATP-binding</keyword>
<dbReference type="InterPro" id="IPR004532">
    <property type="entry name" value="Phe-tRNA-ligase_IIc_bsu_bact"/>
</dbReference>
<evidence type="ECO:0000256" key="3">
    <source>
        <dbReference type="ARBA" id="ARBA00011209"/>
    </source>
</evidence>
<dbReference type="SUPFAM" id="SSF54991">
    <property type="entry name" value="Anticodon-binding domain of PheRS"/>
    <property type="match status" value="1"/>
</dbReference>
<feature type="binding site" evidence="15">
    <location>
        <position position="512"/>
    </location>
    <ligand>
        <name>Mg(2+)</name>
        <dbReference type="ChEBI" id="CHEBI:18420"/>
        <note>shared with alpha subunit</note>
    </ligand>
</feature>
<dbReference type="InterPro" id="IPR036690">
    <property type="entry name" value="Fdx_antiC-bd_sf"/>
</dbReference>
<evidence type="ECO:0000256" key="15">
    <source>
        <dbReference type="HAMAP-Rule" id="MF_00283"/>
    </source>
</evidence>
<keyword evidence="7 15" id="KW-0479">Metal-binding</keyword>
<dbReference type="EC" id="6.1.1.20" evidence="15"/>
<keyword evidence="6 15" id="KW-0436">Ligase</keyword>
<evidence type="ECO:0000256" key="7">
    <source>
        <dbReference type="ARBA" id="ARBA00022723"/>
    </source>
</evidence>
<evidence type="ECO:0000259" key="19">
    <source>
        <dbReference type="PROSITE" id="PS51483"/>
    </source>
</evidence>
<dbReference type="Gene3D" id="3.30.56.10">
    <property type="match status" value="2"/>
</dbReference>
<feature type="binding site" evidence="15">
    <location>
        <position position="508"/>
    </location>
    <ligand>
        <name>Mg(2+)</name>
        <dbReference type="ChEBI" id="CHEBI:18420"/>
        <note>shared with alpha subunit</note>
    </ligand>
</feature>
<dbReference type="Pfam" id="PF03147">
    <property type="entry name" value="FDX-ACB"/>
    <property type="match status" value="1"/>
</dbReference>
<dbReference type="Pfam" id="PF03483">
    <property type="entry name" value="B3_4"/>
    <property type="match status" value="1"/>
</dbReference>
<dbReference type="Pfam" id="PF01588">
    <property type="entry name" value="tRNA_bind"/>
    <property type="match status" value="1"/>
</dbReference>
<dbReference type="Pfam" id="PF17759">
    <property type="entry name" value="tRNA_synthFbeta"/>
    <property type="match status" value="1"/>
</dbReference>
<feature type="domain" description="FDX-ACB" evidence="18">
    <location>
        <begin position="782"/>
        <end position="874"/>
    </location>
</feature>
<dbReference type="InterPro" id="IPR005146">
    <property type="entry name" value="B3/B4_tRNA-bd"/>
</dbReference>
<dbReference type="Gene3D" id="2.40.50.140">
    <property type="entry name" value="Nucleic acid-binding proteins"/>
    <property type="match status" value="1"/>
</dbReference>
<protein>
    <recommendedName>
        <fullName evidence="15">Phenylalanine--tRNA ligase beta subunit</fullName>
        <ecNumber evidence="15">6.1.1.20</ecNumber>
    </recommendedName>
    <alternativeName>
        <fullName evidence="15">Phenylalanyl-tRNA synthetase beta subunit</fullName>
        <shortName evidence="15">PheRS</shortName>
    </alternativeName>
</protein>
<dbReference type="SMART" id="SM00896">
    <property type="entry name" value="FDX-ACB"/>
    <property type="match status" value="1"/>
</dbReference>
<dbReference type="SUPFAM" id="SSF56037">
    <property type="entry name" value="PheT/TilS domain"/>
    <property type="match status" value="1"/>
</dbReference>
<evidence type="ECO:0000256" key="13">
    <source>
        <dbReference type="ARBA" id="ARBA00023146"/>
    </source>
</evidence>
<dbReference type="InterPro" id="IPR012340">
    <property type="entry name" value="NA-bd_OB-fold"/>
</dbReference>
<keyword evidence="8 15" id="KW-0547">Nucleotide-binding</keyword>
<keyword evidence="4 15" id="KW-0963">Cytoplasm</keyword>
<evidence type="ECO:0000256" key="16">
    <source>
        <dbReference type="PROSITE-ProRule" id="PRU00209"/>
    </source>
</evidence>
<dbReference type="InterPro" id="IPR009061">
    <property type="entry name" value="DNA-bd_dom_put_sf"/>
</dbReference>
<evidence type="ECO:0000313" key="20">
    <source>
        <dbReference type="EMBL" id="OZG65433.1"/>
    </source>
</evidence>
<organism evidence="20 21">
    <name type="scientific">Bifidobacterium aquikefiri</name>
    <dbReference type="NCBI Taxonomy" id="1653207"/>
    <lineage>
        <taxon>Bacteria</taxon>
        <taxon>Bacillati</taxon>
        <taxon>Actinomycetota</taxon>
        <taxon>Actinomycetes</taxon>
        <taxon>Bifidobacteriales</taxon>
        <taxon>Bifidobacteriaceae</taxon>
        <taxon>Bifidobacterium</taxon>
    </lineage>
</organism>
<evidence type="ECO:0000313" key="21">
    <source>
        <dbReference type="Proteomes" id="UP000216451"/>
    </source>
</evidence>
<dbReference type="CDD" id="cd00769">
    <property type="entry name" value="PheRS_beta_core"/>
    <property type="match status" value="1"/>
</dbReference>
<dbReference type="NCBIfam" id="TIGR00472">
    <property type="entry name" value="pheT_bact"/>
    <property type="match status" value="1"/>
</dbReference>
<dbReference type="InterPro" id="IPR002547">
    <property type="entry name" value="tRNA-bd_dom"/>
</dbReference>
<dbReference type="Gene3D" id="3.30.70.380">
    <property type="entry name" value="Ferrodoxin-fold anticodon-binding domain"/>
    <property type="match status" value="1"/>
</dbReference>
<dbReference type="PROSITE" id="PS51483">
    <property type="entry name" value="B5"/>
    <property type="match status" value="1"/>
</dbReference>
<evidence type="ECO:0000256" key="9">
    <source>
        <dbReference type="ARBA" id="ARBA00022840"/>
    </source>
</evidence>
<evidence type="ECO:0000256" key="10">
    <source>
        <dbReference type="ARBA" id="ARBA00022842"/>
    </source>
</evidence>
<dbReference type="InterPro" id="IPR005147">
    <property type="entry name" value="tRNA_synthase_B5-dom"/>
</dbReference>
<dbReference type="Pfam" id="PF03484">
    <property type="entry name" value="B5"/>
    <property type="match status" value="1"/>
</dbReference>
<dbReference type="SMART" id="SM00874">
    <property type="entry name" value="B5"/>
    <property type="match status" value="1"/>
</dbReference>
<gene>
    <name evidence="15" type="primary">pheT</name>
    <name evidence="20" type="ORF">BAQU_1616</name>
</gene>
<dbReference type="InterPro" id="IPR005121">
    <property type="entry name" value="Fdx_antiC-bd"/>
</dbReference>
<keyword evidence="5 16" id="KW-0820">tRNA-binding</keyword>
<dbReference type="GO" id="GO:0000049">
    <property type="term" value="F:tRNA binding"/>
    <property type="evidence" value="ECO:0007669"/>
    <property type="project" value="UniProtKB-UniRule"/>
</dbReference>
<dbReference type="GeneID" id="98296281"/>
<dbReference type="PROSITE" id="PS50886">
    <property type="entry name" value="TRBD"/>
    <property type="match status" value="1"/>
</dbReference>
<dbReference type="GO" id="GO:0006432">
    <property type="term" value="P:phenylalanyl-tRNA aminoacylation"/>
    <property type="evidence" value="ECO:0007669"/>
    <property type="project" value="UniProtKB-UniRule"/>
</dbReference>
<evidence type="ECO:0000256" key="2">
    <source>
        <dbReference type="ARBA" id="ARBA00008653"/>
    </source>
</evidence>
<comment type="similarity">
    <text evidence="2 15">Belongs to the phenylalanyl-tRNA synthetase beta subunit family. Type 1 subfamily.</text>
</comment>
<dbReference type="InterPro" id="IPR033714">
    <property type="entry name" value="tRNA_bind_bactPheRS"/>
</dbReference>
<dbReference type="InterPro" id="IPR045864">
    <property type="entry name" value="aa-tRNA-synth_II/BPL/LPL"/>
</dbReference>
<feature type="domain" description="B5" evidence="19">
    <location>
        <begin position="448"/>
        <end position="524"/>
    </location>
</feature>
<evidence type="ECO:0000256" key="5">
    <source>
        <dbReference type="ARBA" id="ARBA00022555"/>
    </source>
</evidence>
<keyword evidence="12 15" id="KW-0648">Protein biosynthesis</keyword>
<evidence type="ECO:0000259" key="17">
    <source>
        <dbReference type="PROSITE" id="PS50886"/>
    </source>
</evidence>
<dbReference type="GO" id="GO:0004826">
    <property type="term" value="F:phenylalanine-tRNA ligase activity"/>
    <property type="evidence" value="ECO:0007669"/>
    <property type="project" value="UniProtKB-UniRule"/>
</dbReference>
<dbReference type="HAMAP" id="MF_00283">
    <property type="entry name" value="Phe_tRNA_synth_beta1"/>
    <property type="match status" value="1"/>
</dbReference>
<comment type="caution">
    <text evidence="20">The sequence shown here is derived from an EMBL/GenBank/DDBJ whole genome shotgun (WGS) entry which is preliminary data.</text>
</comment>
<dbReference type="SUPFAM" id="SSF55681">
    <property type="entry name" value="Class II aaRS and biotin synthetases"/>
    <property type="match status" value="1"/>
</dbReference>
<comment type="subcellular location">
    <subcellularLocation>
        <location evidence="1 15">Cytoplasm</location>
    </subcellularLocation>
</comment>
<evidence type="ECO:0000256" key="14">
    <source>
        <dbReference type="ARBA" id="ARBA00049255"/>
    </source>
</evidence>
<comment type="subunit">
    <text evidence="3 15">Tetramer of two alpha and two beta subunits.</text>
</comment>
<comment type="cofactor">
    <cofactor evidence="15">
        <name>Mg(2+)</name>
        <dbReference type="ChEBI" id="CHEBI:18420"/>
    </cofactor>
    <text evidence="15">Binds 2 magnesium ions per tetramer.</text>
</comment>
<keyword evidence="21" id="KW-1185">Reference proteome</keyword>
<dbReference type="Gene3D" id="3.50.40.10">
    <property type="entry name" value="Phenylalanyl-trna Synthetase, Chain B, domain 3"/>
    <property type="match status" value="1"/>
</dbReference>
<dbReference type="InterPro" id="IPR041616">
    <property type="entry name" value="PheRS_beta_core"/>
</dbReference>
<keyword evidence="11 16" id="KW-0694">RNA-binding</keyword>
<dbReference type="CDD" id="cd02796">
    <property type="entry name" value="tRNA_bind_bactPheRS"/>
    <property type="match status" value="1"/>
</dbReference>
<feature type="binding site" evidence="15">
    <location>
        <position position="511"/>
    </location>
    <ligand>
        <name>Mg(2+)</name>
        <dbReference type="ChEBI" id="CHEBI:18420"/>
        <note>shared with alpha subunit</note>
    </ligand>
</feature>
<evidence type="ECO:0000256" key="6">
    <source>
        <dbReference type="ARBA" id="ARBA00022598"/>
    </source>
</evidence>
<dbReference type="GO" id="GO:0009328">
    <property type="term" value="C:phenylalanine-tRNA ligase complex"/>
    <property type="evidence" value="ECO:0007669"/>
    <property type="project" value="TreeGrafter"/>
</dbReference>
<dbReference type="SMART" id="SM00873">
    <property type="entry name" value="B3_4"/>
    <property type="match status" value="1"/>
</dbReference>
<comment type="catalytic activity">
    <reaction evidence="14 15">
        <text>tRNA(Phe) + L-phenylalanine + ATP = L-phenylalanyl-tRNA(Phe) + AMP + diphosphate + H(+)</text>
        <dbReference type="Rhea" id="RHEA:19413"/>
        <dbReference type="Rhea" id="RHEA-COMP:9668"/>
        <dbReference type="Rhea" id="RHEA-COMP:9699"/>
        <dbReference type="ChEBI" id="CHEBI:15378"/>
        <dbReference type="ChEBI" id="CHEBI:30616"/>
        <dbReference type="ChEBI" id="CHEBI:33019"/>
        <dbReference type="ChEBI" id="CHEBI:58095"/>
        <dbReference type="ChEBI" id="CHEBI:78442"/>
        <dbReference type="ChEBI" id="CHEBI:78531"/>
        <dbReference type="ChEBI" id="CHEBI:456215"/>
        <dbReference type="EC" id="6.1.1.20"/>
    </reaction>
</comment>
<dbReference type="FunFam" id="3.30.70.380:FF:000001">
    <property type="entry name" value="Phenylalanine--tRNA ligase beta subunit"/>
    <property type="match status" value="1"/>
</dbReference>
<evidence type="ECO:0000259" key="18">
    <source>
        <dbReference type="PROSITE" id="PS51447"/>
    </source>
</evidence>
<accession>A0A261G2N1</accession>
<dbReference type="InterPro" id="IPR045060">
    <property type="entry name" value="Phe-tRNA-ligase_IIc_bsu"/>
</dbReference>